<comment type="similarity">
    <text evidence="1">Belongs to the LysR transcriptional regulatory family.</text>
</comment>
<dbReference type="GO" id="GO:0000976">
    <property type="term" value="F:transcription cis-regulatory region binding"/>
    <property type="evidence" value="ECO:0007669"/>
    <property type="project" value="TreeGrafter"/>
</dbReference>
<dbReference type="RefSeq" id="WP_065906108.1">
    <property type="nucleotide sequence ID" value="NZ_MAUE01000026.1"/>
</dbReference>
<feature type="domain" description="HTH lysR-type" evidence="5">
    <location>
        <begin position="7"/>
        <end position="64"/>
    </location>
</feature>
<dbReference type="InterPro" id="IPR000847">
    <property type="entry name" value="LysR_HTH_N"/>
</dbReference>
<dbReference type="InterPro" id="IPR036390">
    <property type="entry name" value="WH_DNA-bd_sf"/>
</dbReference>
<dbReference type="AlphaFoldDB" id="A0A2T4FL42"/>
<dbReference type="Proteomes" id="UP000240571">
    <property type="component" value="Unassembled WGS sequence"/>
</dbReference>
<dbReference type="EMBL" id="MAUE01000026">
    <property type="protein sequence ID" value="OCW24663.1"/>
    <property type="molecule type" value="Genomic_DNA"/>
</dbReference>
<dbReference type="PANTHER" id="PTHR30126:SF40">
    <property type="entry name" value="HTH-TYPE TRANSCRIPTIONAL REGULATOR GLTR"/>
    <property type="match status" value="1"/>
</dbReference>
<name>A0A2T4FL42_9PSED</name>
<evidence type="ECO:0000256" key="2">
    <source>
        <dbReference type="ARBA" id="ARBA00023015"/>
    </source>
</evidence>
<evidence type="ECO:0000313" key="7">
    <source>
        <dbReference type="EMBL" id="PTC24133.1"/>
    </source>
</evidence>
<dbReference type="GO" id="GO:0003700">
    <property type="term" value="F:DNA-binding transcription factor activity"/>
    <property type="evidence" value="ECO:0007669"/>
    <property type="project" value="InterPro"/>
</dbReference>
<dbReference type="CDD" id="cd05466">
    <property type="entry name" value="PBP2_LTTR_substrate"/>
    <property type="match status" value="1"/>
</dbReference>
<dbReference type="EMBL" id="PYWW01000056">
    <property type="protein sequence ID" value="PTC24133.1"/>
    <property type="molecule type" value="Genomic_DNA"/>
</dbReference>
<organism evidence="7 9">
    <name type="scientific">Pseudomonas aylmerensis</name>
    <dbReference type="NCBI Taxonomy" id="1869229"/>
    <lineage>
        <taxon>Bacteria</taxon>
        <taxon>Pseudomonadati</taxon>
        <taxon>Pseudomonadota</taxon>
        <taxon>Gammaproteobacteria</taxon>
        <taxon>Pseudomonadales</taxon>
        <taxon>Pseudomonadaceae</taxon>
        <taxon>Pseudomonas</taxon>
    </lineage>
</organism>
<evidence type="ECO:0000256" key="4">
    <source>
        <dbReference type="ARBA" id="ARBA00023163"/>
    </source>
</evidence>
<comment type="caution">
    <text evidence="7">The sequence shown here is derived from an EMBL/GenBank/DDBJ whole genome shotgun (WGS) entry which is preliminary data.</text>
</comment>
<keyword evidence="8" id="KW-1185">Reference proteome</keyword>
<dbReference type="Pfam" id="PF03466">
    <property type="entry name" value="LysR_substrate"/>
    <property type="match status" value="1"/>
</dbReference>
<sequence length="329" mass="36347">MSTNRLIDMYAVQVFIAVAEEGSMSGAATRMGISQSGVSQMVRQLEDELGVVLVDRTTRPLALTAFGVALRNRGSVLSEELSHLKAQVIDAGRGVNPDLRIGLVDSFAATCGSVFTRQLLGKVAQLSIRTGLSPQQGESLLRRDLDLIVTSDPLMDANDVIRYRLFSEKYFVITPNQLRSEINSIEDVRALANVLPVVRFNRMSQVGLQIERHLRSLNVRVPNRLELDNADALTSMVAEGIGWAVTSPMCFLQAASWVDKVTAHLTPDLHLERSLYLVARRDEYSAFFADACETARNVILHSFLPRLKALGTGVEALIQIEEGDAREYF</sequence>
<evidence type="ECO:0000313" key="9">
    <source>
        <dbReference type="Proteomes" id="UP000240571"/>
    </source>
</evidence>
<proteinExistence type="inferred from homology"/>
<accession>A0A2T4FL42</accession>
<dbReference type="PROSITE" id="PS50931">
    <property type="entry name" value="HTH_LYSR"/>
    <property type="match status" value="1"/>
</dbReference>
<evidence type="ECO:0000256" key="3">
    <source>
        <dbReference type="ARBA" id="ARBA00023125"/>
    </source>
</evidence>
<evidence type="ECO:0000259" key="5">
    <source>
        <dbReference type="PROSITE" id="PS50931"/>
    </source>
</evidence>
<evidence type="ECO:0000256" key="1">
    <source>
        <dbReference type="ARBA" id="ARBA00009437"/>
    </source>
</evidence>
<dbReference type="SUPFAM" id="SSF46785">
    <property type="entry name" value="Winged helix' DNA-binding domain"/>
    <property type="match status" value="1"/>
</dbReference>
<dbReference type="FunFam" id="1.10.10.10:FF:000001">
    <property type="entry name" value="LysR family transcriptional regulator"/>
    <property type="match status" value="1"/>
</dbReference>
<reference evidence="7 9" key="2">
    <citation type="submission" date="2018-03" db="EMBL/GenBank/DDBJ databases">
        <title>Diversity of bacteria associated with corn roots inoculated with woodland soils in Canada, and Description of Pseudomonas aylmerense sp. nov.</title>
        <authorList>
            <person name="Tambong J.T."/>
            <person name="Xu R."/>
            <person name="Tchagang C."/>
        </authorList>
    </citation>
    <scope>NUCLEOTIDE SEQUENCE [LARGE SCALE GENOMIC DNA]</scope>
    <source>
        <strain evidence="7 9">S1E44</strain>
    </source>
</reference>
<dbReference type="Proteomes" id="UP000095081">
    <property type="component" value="Unassembled WGS sequence"/>
</dbReference>
<reference evidence="6 8" key="1">
    <citation type="submission" date="2016-06" db="EMBL/GenBank/DDBJ databases">
        <title>Draft genome sequence of Pseudomonas sp. S1E40, a novel strain antagonistic activity to fungal plant pathogen.</title>
        <authorList>
            <person name="Tambong J.T."/>
            <person name="Tchagang C."/>
            <person name="Xu R."/>
        </authorList>
    </citation>
    <scope>NUCLEOTIDE SEQUENCE [LARGE SCALE GENOMIC DNA]</scope>
    <source>
        <strain evidence="6 8">S1E40</strain>
    </source>
</reference>
<evidence type="ECO:0000313" key="6">
    <source>
        <dbReference type="EMBL" id="OCW24663.1"/>
    </source>
</evidence>
<dbReference type="SUPFAM" id="SSF53850">
    <property type="entry name" value="Periplasmic binding protein-like II"/>
    <property type="match status" value="1"/>
</dbReference>
<dbReference type="OrthoDB" id="8849678at2"/>
<evidence type="ECO:0000313" key="8">
    <source>
        <dbReference type="Proteomes" id="UP000095081"/>
    </source>
</evidence>
<keyword evidence="2" id="KW-0805">Transcription regulation</keyword>
<dbReference type="PRINTS" id="PR00039">
    <property type="entry name" value="HTHLYSR"/>
</dbReference>
<dbReference type="InterPro" id="IPR036388">
    <property type="entry name" value="WH-like_DNA-bd_sf"/>
</dbReference>
<keyword evidence="3" id="KW-0238">DNA-binding</keyword>
<dbReference type="Gene3D" id="3.40.190.290">
    <property type="match status" value="1"/>
</dbReference>
<dbReference type="PANTHER" id="PTHR30126">
    <property type="entry name" value="HTH-TYPE TRANSCRIPTIONAL REGULATOR"/>
    <property type="match status" value="1"/>
</dbReference>
<dbReference type="InterPro" id="IPR005119">
    <property type="entry name" value="LysR_subst-bd"/>
</dbReference>
<dbReference type="Gene3D" id="1.10.10.10">
    <property type="entry name" value="Winged helix-like DNA-binding domain superfamily/Winged helix DNA-binding domain"/>
    <property type="match status" value="1"/>
</dbReference>
<dbReference type="Pfam" id="PF00126">
    <property type="entry name" value="HTH_1"/>
    <property type="match status" value="1"/>
</dbReference>
<keyword evidence="4" id="KW-0804">Transcription</keyword>
<gene>
    <name evidence="6" type="ORF">BBG20_18625</name>
    <name evidence="7" type="ORF">C9382_28355</name>
</gene>
<protein>
    <submittedName>
        <fullName evidence="7">LysR family transcriptional regulator</fullName>
    </submittedName>
</protein>